<protein>
    <submittedName>
        <fullName evidence="1">Uncharacterized protein</fullName>
    </submittedName>
</protein>
<proteinExistence type="predicted"/>
<evidence type="ECO:0000313" key="2">
    <source>
        <dbReference type="Proteomes" id="UP000178841"/>
    </source>
</evidence>
<dbReference type="Proteomes" id="UP000178841">
    <property type="component" value="Unassembled WGS sequence"/>
</dbReference>
<organism evidence="1 2">
    <name type="scientific">Candidatus Lloydbacteria bacterium RIFCSPHIGHO2_01_FULL_41_20</name>
    <dbReference type="NCBI Taxonomy" id="1798657"/>
    <lineage>
        <taxon>Bacteria</taxon>
        <taxon>Candidatus Lloydiibacteriota</taxon>
    </lineage>
</organism>
<dbReference type="AlphaFoldDB" id="A0A1G2CQS8"/>
<sequence length="174" mass="19842">MRKIETNDGMLFISQQIFQEYQTNAKEIGIELKQVIEDSIEKLFLDRVTGGVTSFFKKWKKTKEGVAILDAHGHREKGTWFFHDGKQKRTVQSWINGVDGTYGTLVLLVCDESVIYNLPKTKSSILFLPDGIVRGGGKFKVFGLEHHFSLIHPTYGEIDDYTVEDAERKLLTIS</sequence>
<comment type="caution">
    <text evidence="1">The sequence shown here is derived from an EMBL/GenBank/DDBJ whole genome shotgun (WGS) entry which is preliminary data.</text>
</comment>
<evidence type="ECO:0000313" key="1">
    <source>
        <dbReference type="EMBL" id="OGZ03745.1"/>
    </source>
</evidence>
<dbReference type="STRING" id="1798657.A2648_02205"/>
<gene>
    <name evidence="1" type="ORF">A2648_02205</name>
</gene>
<accession>A0A1G2CQS8</accession>
<dbReference type="EMBL" id="MHLH01000015">
    <property type="protein sequence ID" value="OGZ03745.1"/>
    <property type="molecule type" value="Genomic_DNA"/>
</dbReference>
<reference evidence="1 2" key="1">
    <citation type="journal article" date="2016" name="Nat. Commun.">
        <title>Thousands of microbial genomes shed light on interconnected biogeochemical processes in an aquifer system.</title>
        <authorList>
            <person name="Anantharaman K."/>
            <person name="Brown C.T."/>
            <person name="Hug L.A."/>
            <person name="Sharon I."/>
            <person name="Castelle C.J."/>
            <person name="Probst A.J."/>
            <person name="Thomas B.C."/>
            <person name="Singh A."/>
            <person name="Wilkins M.J."/>
            <person name="Karaoz U."/>
            <person name="Brodie E.L."/>
            <person name="Williams K.H."/>
            <person name="Hubbard S.S."/>
            <person name="Banfield J.F."/>
        </authorList>
    </citation>
    <scope>NUCLEOTIDE SEQUENCE [LARGE SCALE GENOMIC DNA]</scope>
</reference>
<name>A0A1G2CQS8_9BACT</name>